<dbReference type="InterPro" id="IPR044492">
    <property type="entry name" value="P_typ_ATPase_HD_dom"/>
</dbReference>
<feature type="region of interest" description="Disordered" evidence="22">
    <location>
        <begin position="1"/>
        <end position="20"/>
    </location>
</feature>
<feature type="transmembrane region" description="Helical" evidence="23">
    <location>
        <begin position="326"/>
        <end position="351"/>
    </location>
</feature>
<dbReference type="PRINTS" id="PR00119">
    <property type="entry name" value="CATATPASE"/>
</dbReference>
<dbReference type="FunFam" id="1.20.1110.10:FF:000015">
    <property type="entry name" value="Sodium ion P-type ATPase"/>
    <property type="match status" value="1"/>
</dbReference>
<dbReference type="InterPro" id="IPR006414">
    <property type="entry name" value="P-type_ATPase_IID"/>
</dbReference>
<comment type="catalytic activity">
    <reaction evidence="20">
        <text>K(+)(in) + ATP + H2O = K(+)(out) + ADP + phosphate + H(+)</text>
        <dbReference type="Rhea" id="RHEA:75815"/>
        <dbReference type="ChEBI" id="CHEBI:15377"/>
        <dbReference type="ChEBI" id="CHEBI:15378"/>
        <dbReference type="ChEBI" id="CHEBI:29103"/>
        <dbReference type="ChEBI" id="CHEBI:30616"/>
        <dbReference type="ChEBI" id="CHEBI:43474"/>
        <dbReference type="ChEBI" id="CHEBI:456216"/>
    </reaction>
</comment>
<feature type="transmembrane region" description="Helical" evidence="23">
    <location>
        <begin position="915"/>
        <end position="939"/>
    </location>
</feature>
<dbReference type="GO" id="GO:0005886">
    <property type="term" value="C:plasma membrane"/>
    <property type="evidence" value="ECO:0007669"/>
    <property type="project" value="UniProtKB-SubCell"/>
</dbReference>
<comment type="similarity">
    <text evidence="18">Belongs to the cation transport ATPase (P-type) (TC 3.A.3) family. Type IID subfamily.</text>
</comment>
<feature type="transmembrane region" description="Helical" evidence="23">
    <location>
        <begin position="72"/>
        <end position="95"/>
    </location>
</feature>
<dbReference type="NCBIfam" id="TIGR01494">
    <property type="entry name" value="ATPase_P-type"/>
    <property type="match status" value="3"/>
</dbReference>
<evidence type="ECO:0000256" key="4">
    <source>
        <dbReference type="ARBA" id="ARBA00022475"/>
    </source>
</evidence>
<feature type="transmembrane region" description="Helical" evidence="23">
    <location>
        <begin position="968"/>
        <end position="987"/>
    </location>
</feature>
<dbReference type="CDD" id="cd02086">
    <property type="entry name" value="P-type_ATPase_Na_ENA"/>
    <property type="match status" value="1"/>
</dbReference>
<dbReference type="InterPro" id="IPR006068">
    <property type="entry name" value="ATPase_P-typ_cation-transptr_C"/>
</dbReference>
<dbReference type="Pfam" id="PF00689">
    <property type="entry name" value="Cation_ATPase_C"/>
    <property type="match status" value="1"/>
</dbReference>
<name>A0A9P9KBV3_FUSRE</name>
<dbReference type="PROSITE" id="PS00154">
    <property type="entry name" value="ATPASE_E1_E2"/>
    <property type="match status" value="1"/>
</dbReference>
<evidence type="ECO:0000256" key="18">
    <source>
        <dbReference type="ARBA" id="ARBA00035017"/>
    </source>
</evidence>
<dbReference type="GO" id="GO:0046872">
    <property type="term" value="F:metal ion binding"/>
    <property type="evidence" value="ECO:0007669"/>
    <property type="project" value="UniProtKB-KW"/>
</dbReference>
<keyword evidence="26" id="KW-1185">Reference proteome</keyword>
<reference evidence="25" key="1">
    <citation type="journal article" date="2021" name="Nat. Commun.">
        <title>Genetic determinants of endophytism in the Arabidopsis root mycobiome.</title>
        <authorList>
            <person name="Mesny F."/>
            <person name="Miyauchi S."/>
            <person name="Thiergart T."/>
            <person name="Pickel B."/>
            <person name="Atanasova L."/>
            <person name="Karlsson M."/>
            <person name="Huettel B."/>
            <person name="Barry K.W."/>
            <person name="Haridas S."/>
            <person name="Chen C."/>
            <person name="Bauer D."/>
            <person name="Andreopoulos W."/>
            <person name="Pangilinan J."/>
            <person name="LaButti K."/>
            <person name="Riley R."/>
            <person name="Lipzen A."/>
            <person name="Clum A."/>
            <person name="Drula E."/>
            <person name="Henrissat B."/>
            <person name="Kohler A."/>
            <person name="Grigoriev I.V."/>
            <person name="Martin F.M."/>
            <person name="Hacquard S."/>
        </authorList>
    </citation>
    <scope>NUCLEOTIDE SEQUENCE</scope>
    <source>
        <strain evidence="25">MPI-CAGE-AT-0023</strain>
    </source>
</reference>
<dbReference type="InterPro" id="IPR023298">
    <property type="entry name" value="ATPase_P-typ_TM_dom_sf"/>
</dbReference>
<accession>A0A9P9KBV3</accession>
<dbReference type="SFLD" id="SFLDS00003">
    <property type="entry name" value="Haloacid_Dehalogenase"/>
    <property type="match status" value="1"/>
</dbReference>
<dbReference type="EC" id="7.2.2.3" evidence="19"/>
<evidence type="ECO:0000256" key="2">
    <source>
        <dbReference type="ARBA" id="ARBA00004651"/>
    </source>
</evidence>
<keyword evidence="14" id="KW-0915">Sodium</keyword>
<evidence type="ECO:0000313" key="26">
    <source>
        <dbReference type="Proteomes" id="UP000720189"/>
    </source>
</evidence>
<keyword evidence="15" id="KW-0406">Ion transport</keyword>
<evidence type="ECO:0000313" key="25">
    <source>
        <dbReference type="EMBL" id="KAH7247349.1"/>
    </source>
</evidence>
<dbReference type="GO" id="GO:0016887">
    <property type="term" value="F:ATP hydrolysis activity"/>
    <property type="evidence" value="ECO:0007669"/>
    <property type="project" value="InterPro"/>
</dbReference>
<dbReference type="SUPFAM" id="SSF81665">
    <property type="entry name" value="Calcium ATPase, transmembrane domain M"/>
    <property type="match status" value="1"/>
</dbReference>
<proteinExistence type="inferred from homology"/>
<feature type="transmembrane region" description="Helical" evidence="23">
    <location>
        <begin position="101"/>
        <end position="120"/>
    </location>
</feature>
<feature type="transmembrane region" description="Helical" evidence="23">
    <location>
        <begin position="827"/>
        <end position="847"/>
    </location>
</feature>
<dbReference type="FunFam" id="3.40.50.1000:FF:000001">
    <property type="entry name" value="Phospholipid-transporting ATPase IC"/>
    <property type="match status" value="1"/>
</dbReference>
<dbReference type="GO" id="GO:0005524">
    <property type="term" value="F:ATP binding"/>
    <property type="evidence" value="ECO:0007669"/>
    <property type="project" value="UniProtKB-KW"/>
</dbReference>
<dbReference type="NCBIfam" id="TIGR01523">
    <property type="entry name" value="ATPase-IID_K-Na"/>
    <property type="match status" value="1"/>
</dbReference>
<dbReference type="EMBL" id="JAGMUX010000010">
    <property type="protein sequence ID" value="KAH7247349.1"/>
    <property type="molecule type" value="Genomic_DNA"/>
</dbReference>
<evidence type="ECO:0000256" key="17">
    <source>
        <dbReference type="ARBA" id="ARBA00023201"/>
    </source>
</evidence>
<evidence type="ECO:0000256" key="23">
    <source>
        <dbReference type="SAM" id="Phobius"/>
    </source>
</evidence>
<comment type="catalytic activity">
    <reaction evidence="21">
        <text>Na(+)(in) + ATP + H2O = Na(+)(out) + ADP + phosphate + H(+)</text>
        <dbReference type="Rhea" id="RHEA:14633"/>
        <dbReference type="ChEBI" id="CHEBI:15377"/>
        <dbReference type="ChEBI" id="CHEBI:15378"/>
        <dbReference type="ChEBI" id="CHEBI:29101"/>
        <dbReference type="ChEBI" id="CHEBI:30616"/>
        <dbReference type="ChEBI" id="CHEBI:43474"/>
        <dbReference type="ChEBI" id="CHEBI:456216"/>
        <dbReference type="EC" id="7.2.2.3"/>
    </reaction>
    <physiologicalReaction direction="left-to-right" evidence="21">
        <dbReference type="Rhea" id="RHEA:14634"/>
    </physiologicalReaction>
</comment>
<comment type="caution">
    <text evidence="25">The sequence shown here is derived from an EMBL/GenBank/DDBJ whole genome shotgun (WGS) entry which is preliminary data.</text>
</comment>
<feature type="transmembrane region" description="Helical" evidence="23">
    <location>
        <begin position="299"/>
        <end position="320"/>
    </location>
</feature>
<evidence type="ECO:0000256" key="8">
    <source>
        <dbReference type="ARBA" id="ARBA00022741"/>
    </source>
</evidence>
<evidence type="ECO:0000256" key="6">
    <source>
        <dbReference type="ARBA" id="ARBA00022692"/>
    </source>
</evidence>
<evidence type="ECO:0000256" key="12">
    <source>
        <dbReference type="ARBA" id="ARBA00022967"/>
    </source>
</evidence>
<dbReference type="GO" id="GO:0006813">
    <property type="term" value="P:potassium ion transport"/>
    <property type="evidence" value="ECO:0007669"/>
    <property type="project" value="UniProtKB-KW"/>
</dbReference>
<keyword evidence="10" id="KW-0460">Magnesium</keyword>
<keyword evidence="13 23" id="KW-1133">Transmembrane helix</keyword>
<feature type="domain" description="Cation-transporting P-type ATPase N-terminal" evidence="24">
    <location>
        <begin position="23"/>
        <end position="97"/>
    </location>
</feature>
<keyword evidence="6 23" id="KW-0812">Transmembrane</keyword>
<keyword evidence="7" id="KW-0479">Metal-binding</keyword>
<evidence type="ECO:0000256" key="22">
    <source>
        <dbReference type="SAM" id="MobiDB-lite"/>
    </source>
</evidence>
<keyword evidence="5" id="KW-0633">Potassium transport</keyword>
<keyword evidence="12" id="KW-1278">Translocase</keyword>
<evidence type="ECO:0000256" key="11">
    <source>
        <dbReference type="ARBA" id="ARBA00022958"/>
    </source>
</evidence>
<evidence type="ECO:0000256" key="20">
    <source>
        <dbReference type="ARBA" id="ARBA00048599"/>
    </source>
</evidence>
<evidence type="ECO:0000256" key="21">
    <source>
        <dbReference type="ARBA" id="ARBA00049499"/>
    </source>
</evidence>
<evidence type="ECO:0000256" key="7">
    <source>
        <dbReference type="ARBA" id="ARBA00022723"/>
    </source>
</evidence>
<dbReference type="Pfam" id="PF13246">
    <property type="entry name" value="Cation_ATPase"/>
    <property type="match status" value="1"/>
</dbReference>
<dbReference type="SUPFAM" id="SSF56784">
    <property type="entry name" value="HAD-like"/>
    <property type="match status" value="1"/>
</dbReference>
<dbReference type="Gene3D" id="2.70.150.10">
    <property type="entry name" value="Calcium-transporting ATPase, cytoplasmic transduction domain A"/>
    <property type="match status" value="1"/>
</dbReference>
<dbReference type="InterPro" id="IPR018303">
    <property type="entry name" value="ATPase_P-typ_P_site"/>
</dbReference>
<keyword evidence="11" id="KW-0630">Potassium</keyword>
<dbReference type="InterPro" id="IPR008250">
    <property type="entry name" value="ATPase_P-typ_transduc_dom_A_sf"/>
</dbReference>
<dbReference type="Gene3D" id="3.40.1110.10">
    <property type="entry name" value="Calcium-transporting ATPase, cytoplasmic domain N"/>
    <property type="match status" value="1"/>
</dbReference>
<evidence type="ECO:0000259" key="24">
    <source>
        <dbReference type="SMART" id="SM00831"/>
    </source>
</evidence>
<keyword evidence="4" id="KW-1003">Cell membrane</keyword>
<dbReference type="Pfam" id="PF00690">
    <property type="entry name" value="Cation_ATPase_N"/>
    <property type="match status" value="1"/>
</dbReference>
<comment type="cofactor">
    <cofactor evidence="1">
        <name>Mg(2+)</name>
        <dbReference type="ChEBI" id="CHEBI:18420"/>
    </cofactor>
</comment>
<dbReference type="Gene3D" id="1.20.1110.10">
    <property type="entry name" value="Calcium-transporting ATPase, transmembrane domain"/>
    <property type="match status" value="2"/>
</dbReference>
<dbReference type="InterPro" id="IPR059000">
    <property type="entry name" value="ATPase_P-type_domA"/>
</dbReference>
<keyword evidence="17" id="KW-0739">Sodium transport</keyword>
<dbReference type="SMART" id="SM00831">
    <property type="entry name" value="Cation_ATPase_N"/>
    <property type="match status" value="1"/>
</dbReference>
<dbReference type="SUPFAM" id="SSF81653">
    <property type="entry name" value="Calcium ATPase, transduction domain A"/>
    <property type="match status" value="1"/>
</dbReference>
<dbReference type="InterPro" id="IPR004014">
    <property type="entry name" value="ATPase_P-typ_cation-transptr_N"/>
</dbReference>
<dbReference type="FunFam" id="3.40.50.1000:FF:000047">
    <property type="entry name" value="Sodium P-type ATPase"/>
    <property type="match status" value="1"/>
</dbReference>
<dbReference type="FunFam" id="1.20.1110.10:FF:000020">
    <property type="entry name" value="Sodium ion P-type ATPase"/>
    <property type="match status" value="1"/>
</dbReference>
<dbReference type="SFLD" id="SFLDF00027">
    <property type="entry name" value="p-type_atpase"/>
    <property type="match status" value="1"/>
</dbReference>
<feature type="transmembrane region" description="Helical" evidence="23">
    <location>
        <begin position="790"/>
        <end position="811"/>
    </location>
</feature>
<evidence type="ECO:0000256" key="14">
    <source>
        <dbReference type="ARBA" id="ARBA00023053"/>
    </source>
</evidence>
<dbReference type="InterPro" id="IPR023299">
    <property type="entry name" value="ATPase_P-typ_cyto_dom_N"/>
</dbReference>
<protein>
    <recommendedName>
        <fullName evidence="19">P-type Na(+) transporter</fullName>
        <ecNumber evidence="19">7.2.2.3</ecNumber>
    </recommendedName>
</protein>
<evidence type="ECO:0000256" key="16">
    <source>
        <dbReference type="ARBA" id="ARBA00023136"/>
    </source>
</evidence>
<dbReference type="SUPFAM" id="SSF81660">
    <property type="entry name" value="Metal cation-transporting ATPase, ATP-binding domain N"/>
    <property type="match status" value="1"/>
</dbReference>
<evidence type="ECO:0000256" key="15">
    <source>
        <dbReference type="ARBA" id="ARBA00023065"/>
    </source>
</evidence>
<dbReference type="SFLD" id="SFLDG00002">
    <property type="entry name" value="C1.7:_P-type_atpase_like"/>
    <property type="match status" value="1"/>
</dbReference>
<evidence type="ECO:0000256" key="9">
    <source>
        <dbReference type="ARBA" id="ARBA00022840"/>
    </source>
</evidence>
<dbReference type="InterPro" id="IPR001757">
    <property type="entry name" value="P_typ_ATPase"/>
</dbReference>
<dbReference type="FunFam" id="3.40.1110.10:FF:000039">
    <property type="entry name" value="Sodium P-type ATPase"/>
    <property type="match status" value="1"/>
</dbReference>
<dbReference type="AlphaFoldDB" id="A0A9P9KBV3"/>
<sequence length="1069" mass="117855">MSQQLIEETPHVSGQSNTPMTAPAHALTFKQVAEQLQCHTVDGLRTAEAERRLKECGRNEFGEQQGVQPIKILIGQIANALTLVLILAMAASFGIQSWIEGGVVAAVIMLNIVVGFFQEFQAAKTMDSLRSLSSPTAHAVRDGNNQVIVTAEIVPGDLVELKTGDTIPADIRLIEAVNFETNEALLTGESLPVRKETASTFPHDTGPGDRLNVAYSSSTVTKGRARGIVFATGIYTEIGQIAVALRGKTSRRREPKRREDGTASTGRWMQAWTLSFSDAVGRFLGVNVGTPLQRKLSKLALLLLGTAIACAIIVLGSNEFNTKREVIIYAVATGLSMIPASLIVVLTITMAAGTKRMVQRNVIVRNLKSLEALGGVTNICSDKTGTLTQGTMVVKKAWIPGRGTYSVSATSEPFNPTQGQLGLQDAQPKDINFQLSDAEGTSINPEEVVARDPTLQEYLNVASLANLATVHQVEAEWHGRGDPTEIAIQVFASRFNWNRLRLTTGEKPQWHEVAEFPFDSDVKKMSVIFEHDQSQKQWVFTKGAVERIISSCPRYAVGDEIKHLTPDVEQDILRNMEALARLGLRVLALASRTDIRHVVDNEAELDRGLFETDLVFRGLIGLYDPPRPESAPSVRQCHEAGVSVHMLTGDHPETARAIALEVGILPTKMSQIPADIAKTIVMAASDFDKLSDDEIDQLPLLPLVVARCAPQTKVRMINALHRRRCFVAMTGDGVNDSPSLKQSDVGIAMGLAGSDVAKEASDIVLTDDNFASILNAVEEGRRMFDNIQKFILHVLAENIAQACTLLIGLAFKDKNGLSIFPLAPVEILWIIMITSGMPDMGLGFEIAAPDIMQRPPQNLKQGVLTPELLIDMVVYGLWMSALCLASFVLVLYGFGNGKADIGENCNNEYSEDCKVIFRARATTFACLTWFALFLAWEMVNTRRSLFRMQPKSNKYFTQWMHDVWGNQFLFWAIVAGFITMFPLIYIPTLNTVVFKHAPISWEWGIVFVEAFIFFLGIETWKWMKRFYFRRQARKASGGVVDLETRVFGHYYEMSSGSQDEEVGQEKGAS</sequence>
<evidence type="ECO:0000256" key="10">
    <source>
        <dbReference type="ARBA" id="ARBA00022842"/>
    </source>
</evidence>
<dbReference type="GeneID" id="70217966"/>
<keyword evidence="3" id="KW-0813">Transport</keyword>
<dbReference type="GO" id="GO:0008554">
    <property type="term" value="F:P-type sodium transporter activity"/>
    <property type="evidence" value="ECO:0007669"/>
    <property type="project" value="UniProtKB-EC"/>
</dbReference>
<organism evidence="25 26">
    <name type="scientific">Fusarium redolens</name>
    <dbReference type="NCBI Taxonomy" id="48865"/>
    <lineage>
        <taxon>Eukaryota</taxon>
        <taxon>Fungi</taxon>
        <taxon>Dikarya</taxon>
        <taxon>Ascomycota</taxon>
        <taxon>Pezizomycotina</taxon>
        <taxon>Sordariomycetes</taxon>
        <taxon>Hypocreomycetidae</taxon>
        <taxon>Hypocreales</taxon>
        <taxon>Nectriaceae</taxon>
        <taxon>Fusarium</taxon>
        <taxon>Fusarium redolens species complex</taxon>
    </lineage>
</organism>
<dbReference type="Pfam" id="PF00122">
    <property type="entry name" value="E1-E2_ATPase"/>
    <property type="match status" value="1"/>
</dbReference>
<evidence type="ECO:0000256" key="13">
    <source>
        <dbReference type="ARBA" id="ARBA00022989"/>
    </source>
</evidence>
<feature type="transmembrane region" description="Helical" evidence="23">
    <location>
        <begin position="868"/>
        <end position="895"/>
    </location>
</feature>
<gene>
    <name evidence="25" type="ORF">BKA55DRAFT_515376</name>
</gene>
<evidence type="ECO:0000256" key="1">
    <source>
        <dbReference type="ARBA" id="ARBA00001946"/>
    </source>
</evidence>
<dbReference type="OrthoDB" id="3352408at2759"/>
<feature type="transmembrane region" description="Helical" evidence="23">
    <location>
        <begin position="999"/>
        <end position="1020"/>
    </location>
</feature>
<keyword evidence="16 23" id="KW-0472">Membrane</keyword>
<dbReference type="RefSeq" id="XP_046047932.1">
    <property type="nucleotide sequence ID" value="XM_046188012.1"/>
</dbReference>
<comment type="subcellular location">
    <subcellularLocation>
        <location evidence="2">Cell membrane</location>
        <topology evidence="2">Multi-pass membrane protein</topology>
    </subcellularLocation>
</comment>
<dbReference type="PANTHER" id="PTHR42861">
    <property type="entry name" value="CALCIUM-TRANSPORTING ATPASE"/>
    <property type="match status" value="1"/>
</dbReference>
<keyword evidence="8" id="KW-0547">Nucleotide-binding</keyword>
<dbReference type="Proteomes" id="UP000720189">
    <property type="component" value="Unassembled WGS sequence"/>
</dbReference>
<evidence type="ECO:0000256" key="3">
    <source>
        <dbReference type="ARBA" id="ARBA00022448"/>
    </source>
</evidence>
<keyword evidence="9" id="KW-0067">ATP-binding</keyword>
<evidence type="ECO:0000256" key="19">
    <source>
        <dbReference type="ARBA" id="ARBA00035029"/>
    </source>
</evidence>
<dbReference type="InterPro" id="IPR036412">
    <property type="entry name" value="HAD-like_sf"/>
</dbReference>
<evidence type="ECO:0000256" key="5">
    <source>
        <dbReference type="ARBA" id="ARBA00022538"/>
    </source>
</evidence>